<comment type="similarity">
    <text evidence="1">Belongs to the type-I restriction system S methylase family.</text>
</comment>
<keyword evidence="4" id="KW-0175">Coiled coil</keyword>
<dbReference type="Pfam" id="PF01420">
    <property type="entry name" value="Methylase_S"/>
    <property type="match status" value="1"/>
</dbReference>
<dbReference type="GO" id="GO:0003677">
    <property type="term" value="F:DNA binding"/>
    <property type="evidence" value="ECO:0007669"/>
    <property type="project" value="UniProtKB-KW"/>
</dbReference>
<evidence type="ECO:0000256" key="2">
    <source>
        <dbReference type="ARBA" id="ARBA00022747"/>
    </source>
</evidence>
<dbReference type="InterPro" id="IPR000055">
    <property type="entry name" value="Restrct_endonuc_typeI_TRD"/>
</dbReference>
<reference evidence="6 7" key="1">
    <citation type="journal article" date="2020" name="Biotechnol. Biofuels">
        <title>New insights from the biogas microbiome by comprehensive genome-resolved metagenomics of nearly 1600 species originating from multiple anaerobic digesters.</title>
        <authorList>
            <person name="Campanaro S."/>
            <person name="Treu L."/>
            <person name="Rodriguez-R L.M."/>
            <person name="Kovalovszki A."/>
            <person name="Ziels R.M."/>
            <person name="Maus I."/>
            <person name="Zhu X."/>
            <person name="Kougias P.G."/>
            <person name="Basile A."/>
            <person name="Luo G."/>
            <person name="Schluter A."/>
            <person name="Konstantinidis K.T."/>
            <person name="Angelidaki I."/>
        </authorList>
    </citation>
    <scope>NUCLEOTIDE SEQUENCE [LARGE SCALE GENOMIC DNA]</scope>
    <source>
        <strain evidence="6">AS04akNAM_66</strain>
    </source>
</reference>
<keyword evidence="3" id="KW-0238">DNA-binding</keyword>
<evidence type="ECO:0000313" key="7">
    <source>
        <dbReference type="Proteomes" id="UP000551563"/>
    </source>
</evidence>
<evidence type="ECO:0000259" key="5">
    <source>
        <dbReference type="Pfam" id="PF01420"/>
    </source>
</evidence>
<protein>
    <submittedName>
        <fullName evidence="6">Restriction endonuclease subunit S</fullName>
    </submittedName>
</protein>
<gene>
    <name evidence="6" type="ORF">GXX48_23330</name>
</gene>
<keyword evidence="6" id="KW-0540">Nuclease</keyword>
<dbReference type="InterPro" id="IPR044946">
    <property type="entry name" value="Restrct_endonuc_typeI_TRD_sf"/>
</dbReference>
<comment type="caution">
    <text evidence="6">The sequence shown here is derived from an EMBL/GenBank/DDBJ whole genome shotgun (WGS) entry which is preliminary data.</text>
</comment>
<dbReference type="PANTHER" id="PTHR30408">
    <property type="entry name" value="TYPE-1 RESTRICTION ENZYME ECOKI SPECIFICITY PROTEIN"/>
    <property type="match status" value="1"/>
</dbReference>
<dbReference type="SUPFAM" id="SSF116734">
    <property type="entry name" value="DNA methylase specificity domain"/>
    <property type="match status" value="2"/>
</dbReference>
<dbReference type="Proteomes" id="UP000551563">
    <property type="component" value="Unassembled WGS sequence"/>
</dbReference>
<name>A0A7V6PGG3_9HYPH</name>
<organism evidence="6 7">
    <name type="scientific">Brucella intermedia</name>
    <dbReference type="NCBI Taxonomy" id="94625"/>
    <lineage>
        <taxon>Bacteria</taxon>
        <taxon>Pseudomonadati</taxon>
        <taxon>Pseudomonadota</taxon>
        <taxon>Alphaproteobacteria</taxon>
        <taxon>Hyphomicrobiales</taxon>
        <taxon>Brucellaceae</taxon>
        <taxon>Brucella/Ochrobactrum group</taxon>
        <taxon>Brucella</taxon>
    </lineage>
</organism>
<accession>A0A7V6PGG3</accession>
<dbReference type="CDD" id="cd17267">
    <property type="entry name" value="RMtype1_S_EcoAO83I-TRD1-CR1_like"/>
    <property type="match status" value="1"/>
</dbReference>
<dbReference type="GO" id="GO:0004519">
    <property type="term" value="F:endonuclease activity"/>
    <property type="evidence" value="ECO:0007669"/>
    <property type="project" value="UniProtKB-KW"/>
</dbReference>
<dbReference type="EMBL" id="DUMN01000667">
    <property type="protein sequence ID" value="HHV70531.1"/>
    <property type="molecule type" value="Genomic_DNA"/>
</dbReference>
<dbReference type="PANTHER" id="PTHR30408:SF12">
    <property type="entry name" value="TYPE I RESTRICTION ENZYME MJAVIII SPECIFICITY SUBUNIT"/>
    <property type="match status" value="1"/>
</dbReference>
<dbReference type="AlphaFoldDB" id="A0A7V6PGG3"/>
<sequence length="356" mass="39749">MTADERQPGSIPVIGGGGANGYHAVANVNGPGVALARSGSGFGNAWWIESDFWAHNTVMFVKNFKGNDPRYTYYVLDWIDFSKHNSGGAQPSLNRNFIYPIPIHIPQLPEQRKIAEILRTWDEALEKLTAFRAAKARRLDGLAAWLIHDEQAERLHLRDFLSEVSTRNHGQQVERVLSVTNSAGFVLAEDQFAHRVASADLSNYKIVRRGQYAYNPSRINVGSIARLDAWEDGALSPMYVVFRVRNGLDSDFFRHWLRSAEARQRIALAAQGSVRETVSFGDLGSILIPVPTIERQQSISRALNAGRGEIALIEAEIEALTRQKRGLMQKLLTGEWRVPLNHAETPIMTEEAEHAG</sequence>
<keyword evidence="6" id="KW-0378">Hydrolase</keyword>
<evidence type="ECO:0000256" key="1">
    <source>
        <dbReference type="ARBA" id="ARBA00010923"/>
    </source>
</evidence>
<proteinExistence type="inferred from homology"/>
<evidence type="ECO:0000313" key="6">
    <source>
        <dbReference type="EMBL" id="HHV70531.1"/>
    </source>
</evidence>
<keyword evidence="6" id="KW-0255">Endonuclease</keyword>
<evidence type="ECO:0000256" key="4">
    <source>
        <dbReference type="SAM" id="Coils"/>
    </source>
</evidence>
<dbReference type="GO" id="GO:0009307">
    <property type="term" value="P:DNA restriction-modification system"/>
    <property type="evidence" value="ECO:0007669"/>
    <property type="project" value="UniProtKB-KW"/>
</dbReference>
<dbReference type="InterPro" id="IPR052021">
    <property type="entry name" value="Type-I_RS_S_subunit"/>
</dbReference>
<keyword evidence="2" id="KW-0680">Restriction system</keyword>
<dbReference type="Gene3D" id="3.90.220.20">
    <property type="entry name" value="DNA methylase specificity domains"/>
    <property type="match status" value="2"/>
</dbReference>
<feature type="domain" description="Type I restriction modification DNA specificity" evidence="5">
    <location>
        <begin position="4"/>
        <end position="127"/>
    </location>
</feature>
<evidence type="ECO:0000256" key="3">
    <source>
        <dbReference type="ARBA" id="ARBA00023125"/>
    </source>
</evidence>
<feature type="coiled-coil region" evidence="4">
    <location>
        <begin position="303"/>
        <end position="330"/>
    </location>
</feature>